<dbReference type="PANTHER" id="PTHR39328">
    <property type="entry name" value="BLL2871 PROTEIN"/>
    <property type="match status" value="1"/>
</dbReference>
<dbReference type="AlphaFoldDB" id="A0A3D4T2S6"/>
<name>A0A3D4T2S6_9CORY</name>
<dbReference type="Pfam" id="PF06267">
    <property type="entry name" value="DUF1028"/>
    <property type="match status" value="1"/>
</dbReference>
<dbReference type="Proteomes" id="UP000261739">
    <property type="component" value="Unassembled WGS sequence"/>
</dbReference>
<evidence type="ECO:0000313" key="2">
    <source>
        <dbReference type="Proteomes" id="UP000261739"/>
    </source>
</evidence>
<accession>A0A3D4T2S6</accession>
<organism evidence="1 2">
    <name type="scientific">Corynebacterium nuruki</name>
    <dbReference type="NCBI Taxonomy" id="1032851"/>
    <lineage>
        <taxon>Bacteria</taxon>
        <taxon>Bacillati</taxon>
        <taxon>Actinomycetota</taxon>
        <taxon>Actinomycetes</taxon>
        <taxon>Mycobacteriales</taxon>
        <taxon>Corynebacteriaceae</taxon>
        <taxon>Corynebacterium</taxon>
    </lineage>
</organism>
<dbReference type="PANTHER" id="PTHR39328:SF1">
    <property type="entry name" value="BLL2871 PROTEIN"/>
    <property type="match status" value="1"/>
</dbReference>
<dbReference type="SUPFAM" id="SSF56235">
    <property type="entry name" value="N-terminal nucleophile aminohydrolases (Ntn hydrolases)"/>
    <property type="match status" value="1"/>
</dbReference>
<reference evidence="1 2" key="1">
    <citation type="journal article" date="2018" name="Nat. Biotechnol.">
        <title>A standardized bacterial taxonomy based on genome phylogeny substantially revises the tree of life.</title>
        <authorList>
            <person name="Parks D.H."/>
            <person name="Chuvochina M."/>
            <person name="Waite D.W."/>
            <person name="Rinke C."/>
            <person name="Skarshewski A."/>
            <person name="Chaumeil P.A."/>
            <person name="Hugenholtz P."/>
        </authorList>
    </citation>
    <scope>NUCLEOTIDE SEQUENCE [LARGE SCALE GENOMIC DNA]</scope>
    <source>
        <strain evidence="1">UBA11247</strain>
    </source>
</reference>
<dbReference type="InterPro" id="IPR010430">
    <property type="entry name" value="DUF1028"/>
</dbReference>
<sequence>MTFSIVAREVAPDGSVAFGMAVSSSSPAVAARCLHLRGGVGAVASQNITDPRFGGFLLDALASGASADGALDALRAADTTLDYRQISVLGPTGAPVAWSGPHTLGTYASAVGQDAVCAGNMLADDRVPAQMLAAFDAADGDLETRLLTAMQAGLAAGGEAGPVHSAGLAVIRGAGWAETDLRVDWSETPLGDLAALLELWLPQRDDYVARGTDPASSPSYGVPGDE</sequence>
<dbReference type="STRING" id="863239.GCA_000213935_00897"/>
<dbReference type="EMBL" id="DQID01000321">
    <property type="protein sequence ID" value="HCT15587.1"/>
    <property type="molecule type" value="Genomic_DNA"/>
</dbReference>
<evidence type="ECO:0000313" key="1">
    <source>
        <dbReference type="EMBL" id="HCT15587.1"/>
    </source>
</evidence>
<protein>
    <submittedName>
        <fullName evidence="1">DUF1028 domain-containing protein</fullName>
    </submittedName>
</protein>
<dbReference type="RefSeq" id="WP_010121357.1">
    <property type="nucleotide sequence ID" value="NZ_DAITTW010000009.1"/>
</dbReference>
<proteinExistence type="predicted"/>
<comment type="caution">
    <text evidence="1">The sequence shown here is derived from an EMBL/GenBank/DDBJ whole genome shotgun (WGS) entry which is preliminary data.</text>
</comment>
<gene>
    <name evidence="1" type="ORF">DIW82_12615</name>
</gene>
<dbReference type="Gene3D" id="3.60.20.10">
    <property type="entry name" value="Glutamine Phosphoribosylpyrophosphate, subunit 1, domain 1"/>
    <property type="match status" value="1"/>
</dbReference>
<dbReference type="InterPro" id="IPR029055">
    <property type="entry name" value="Ntn_hydrolases_N"/>
</dbReference>